<reference evidence="4" key="1">
    <citation type="journal article" date="2017" name="Proc. Natl. Acad. Sci. U.S.A.">
        <title>Simulation of Deepwater Horizon oil plume reveals substrate specialization within a complex community of hydrocarbon-degraders.</title>
        <authorList>
            <person name="Hu P."/>
            <person name="Dubinsky E.A."/>
            <person name="Probst A.J."/>
            <person name="Wang J."/>
            <person name="Sieber C.M.K."/>
            <person name="Tom L.M."/>
            <person name="Gardinali P."/>
            <person name="Banfield J.F."/>
            <person name="Atlas R.M."/>
            <person name="Andersen G.L."/>
        </authorList>
    </citation>
    <scope>NUCLEOTIDE SEQUENCE [LARGE SCALE GENOMIC DNA]</scope>
</reference>
<name>A0A1Y5FAL0_9BACT</name>
<dbReference type="Proteomes" id="UP000196531">
    <property type="component" value="Unassembled WGS sequence"/>
</dbReference>
<proteinExistence type="predicted"/>
<feature type="transmembrane region" description="Helical" evidence="2">
    <location>
        <begin position="20"/>
        <end position="40"/>
    </location>
</feature>
<feature type="compositionally biased region" description="Acidic residues" evidence="1">
    <location>
        <begin position="265"/>
        <end position="285"/>
    </location>
</feature>
<dbReference type="Gene3D" id="1.10.287.1490">
    <property type="match status" value="1"/>
</dbReference>
<protein>
    <submittedName>
        <fullName evidence="3">Uncharacterized protein</fullName>
    </submittedName>
</protein>
<accession>A0A1Y5FAL0</accession>
<evidence type="ECO:0000256" key="1">
    <source>
        <dbReference type="SAM" id="MobiDB-lite"/>
    </source>
</evidence>
<keyword evidence="2" id="KW-0472">Membrane</keyword>
<sequence length="330" mass="35419">MTETIKRFVREIAHFSDETLIITLSILILVLVILVVYWHYNKKKFHQLSHQIPASVLKSYLDSIIQNSTSLKSSLFRGGGLDIGDGIPSVVPVGSLPSGNITVGDSSEELNQKIAECSSLTQRLADKDRQITELDSKLRDAQAASLSSGGGDNSEEVAILQAEIEKLRAEIEALKNAAPVASGGDEALAGQLADVTKERDELKERLMEYEIIEEDLANLKRLQQENDELKKTIAELQAGGSAPAAEAPAEPEAAAPEPEPVAEPVAEEISEAAPEESPEGGEDLEAQMAAAITDTPPAEEEAPAEDGVPTNEGEQKSAEELLSEFEKMLG</sequence>
<gene>
    <name evidence="3" type="ORF">A9Q84_04010</name>
</gene>
<evidence type="ECO:0000313" key="4">
    <source>
        <dbReference type="Proteomes" id="UP000196531"/>
    </source>
</evidence>
<keyword evidence="2" id="KW-1133">Transmembrane helix</keyword>
<evidence type="ECO:0000313" key="3">
    <source>
        <dbReference type="EMBL" id="OUR98587.1"/>
    </source>
</evidence>
<evidence type="ECO:0000256" key="2">
    <source>
        <dbReference type="SAM" id="Phobius"/>
    </source>
</evidence>
<comment type="caution">
    <text evidence="3">The sequence shown here is derived from an EMBL/GenBank/DDBJ whole genome shotgun (WGS) entry which is preliminary data.</text>
</comment>
<organism evidence="3 4">
    <name type="scientific">Halobacteriovorax marinus</name>
    <dbReference type="NCBI Taxonomy" id="97084"/>
    <lineage>
        <taxon>Bacteria</taxon>
        <taxon>Pseudomonadati</taxon>
        <taxon>Bdellovibrionota</taxon>
        <taxon>Bacteriovoracia</taxon>
        <taxon>Bacteriovoracales</taxon>
        <taxon>Halobacteriovoraceae</taxon>
        <taxon>Halobacteriovorax</taxon>
    </lineage>
</organism>
<dbReference type="AlphaFoldDB" id="A0A1Y5FAL0"/>
<feature type="compositionally biased region" description="Low complexity" evidence="1">
    <location>
        <begin position="238"/>
        <end position="256"/>
    </location>
</feature>
<feature type="compositionally biased region" description="Basic and acidic residues" evidence="1">
    <location>
        <begin position="313"/>
        <end position="330"/>
    </location>
</feature>
<feature type="region of interest" description="Disordered" evidence="1">
    <location>
        <begin position="231"/>
        <end position="330"/>
    </location>
</feature>
<keyword evidence="2" id="KW-0812">Transmembrane</keyword>
<dbReference type="EMBL" id="MAAO01000004">
    <property type="protein sequence ID" value="OUR98587.1"/>
    <property type="molecule type" value="Genomic_DNA"/>
</dbReference>